<name>A0ABW1AVY2_9RHOO</name>
<proteinExistence type="predicted"/>
<evidence type="ECO:0000313" key="2">
    <source>
        <dbReference type="EMBL" id="MFC5771493.1"/>
    </source>
</evidence>
<accession>A0ABW1AVY2</accession>
<evidence type="ECO:0000313" key="3">
    <source>
        <dbReference type="Proteomes" id="UP001595974"/>
    </source>
</evidence>
<protein>
    <submittedName>
        <fullName evidence="2">DUF2242 domain-containing protein</fullName>
    </submittedName>
</protein>
<dbReference type="Pfam" id="PF10001">
    <property type="entry name" value="DUF2242"/>
    <property type="match status" value="1"/>
</dbReference>
<sequence>MSRVSSRLFPMVCAGLTFAGCASPPPPVYRGETFQPDSPFVTWIARDPIGACELGKRALLSQGYRIDDADPTRIRGEKFFQPRSDRGVTLGITLFCLPSSLGAAVYANGLETRYELKSAASSTAVNVAGIGGISLPWASDKEALVKVGEETISDAGFYKRLFGLIEGLASGTMPSPTEDAGGG</sequence>
<dbReference type="RefSeq" id="WP_096447857.1">
    <property type="nucleotide sequence ID" value="NZ_JBHSOG010000094.1"/>
</dbReference>
<keyword evidence="1" id="KW-0732">Signal</keyword>
<dbReference type="PROSITE" id="PS51257">
    <property type="entry name" value="PROKAR_LIPOPROTEIN"/>
    <property type="match status" value="1"/>
</dbReference>
<gene>
    <name evidence="2" type="ORF">ACFPTN_19120</name>
</gene>
<evidence type="ECO:0000256" key="1">
    <source>
        <dbReference type="SAM" id="SignalP"/>
    </source>
</evidence>
<feature type="chain" id="PRO_5045260179" evidence="1">
    <location>
        <begin position="20"/>
        <end position="183"/>
    </location>
</feature>
<organism evidence="2 3">
    <name type="scientific">Thauera sinica</name>
    <dbReference type="NCBI Taxonomy" id="2665146"/>
    <lineage>
        <taxon>Bacteria</taxon>
        <taxon>Pseudomonadati</taxon>
        <taxon>Pseudomonadota</taxon>
        <taxon>Betaproteobacteria</taxon>
        <taxon>Rhodocyclales</taxon>
        <taxon>Zoogloeaceae</taxon>
        <taxon>Thauera</taxon>
    </lineage>
</organism>
<reference evidence="3" key="1">
    <citation type="journal article" date="2019" name="Int. J. Syst. Evol. Microbiol.">
        <title>The Global Catalogue of Microorganisms (GCM) 10K type strain sequencing project: providing services to taxonomists for standard genome sequencing and annotation.</title>
        <authorList>
            <consortium name="The Broad Institute Genomics Platform"/>
            <consortium name="The Broad Institute Genome Sequencing Center for Infectious Disease"/>
            <person name="Wu L."/>
            <person name="Ma J."/>
        </authorList>
    </citation>
    <scope>NUCLEOTIDE SEQUENCE [LARGE SCALE GENOMIC DNA]</scope>
    <source>
        <strain evidence="3">SHR3</strain>
    </source>
</reference>
<comment type="caution">
    <text evidence="2">The sequence shown here is derived from an EMBL/GenBank/DDBJ whole genome shotgun (WGS) entry which is preliminary data.</text>
</comment>
<feature type="signal peptide" evidence="1">
    <location>
        <begin position="1"/>
        <end position="19"/>
    </location>
</feature>
<keyword evidence="3" id="KW-1185">Reference proteome</keyword>
<dbReference type="InterPro" id="IPR018718">
    <property type="entry name" value="DUF2242"/>
</dbReference>
<dbReference type="EMBL" id="JBHSOG010000094">
    <property type="protein sequence ID" value="MFC5771493.1"/>
    <property type="molecule type" value="Genomic_DNA"/>
</dbReference>
<dbReference type="Proteomes" id="UP001595974">
    <property type="component" value="Unassembled WGS sequence"/>
</dbReference>